<dbReference type="OrthoDB" id="1918032at2"/>
<dbReference type="Gene3D" id="1.20.1260.10">
    <property type="match status" value="1"/>
</dbReference>
<gene>
    <name evidence="1" type="ORF">U732_2086</name>
</gene>
<protein>
    <recommendedName>
        <fullName evidence="3">Spore coat protein</fullName>
    </recommendedName>
</protein>
<dbReference type="AlphaFoldDB" id="A0A0C1U4C8"/>
<dbReference type="STRING" id="29341.RSJ17_15015"/>
<name>A0A0C1U4C8_9CLOT</name>
<dbReference type="RefSeq" id="WP_039634121.1">
    <property type="nucleotide sequence ID" value="NZ_AYSO01000017.1"/>
</dbReference>
<evidence type="ECO:0000313" key="2">
    <source>
        <dbReference type="Proteomes" id="UP000031366"/>
    </source>
</evidence>
<proteinExistence type="predicted"/>
<organism evidence="1 2">
    <name type="scientific">Clostridium argentinense CDC 2741</name>
    <dbReference type="NCBI Taxonomy" id="1418104"/>
    <lineage>
        <taxon>Bacteria</taxon>
        <taxon>Bacillati</taxon>
        <taxon>Bacillota</taxon>
        <taxon>Clostridia</taxon>
        <taxon>Eubacteriales</taxon>
        <taxon>Clostridiaceae</taxon>
        <taxon>Clostridium</taxon>
    </lineage>
</organism>
<accession>A0A0C1U4C8</accession>
<evidence type="ECO:0000313" key="1">
    <source>
        <dbReference type="EMBL" id="KIE46408.1"/>
    </source>
</evidence>
<dbReference type="InterPro" id="IPR012347">
    <property type="entry name" value="Ferritin-like"/>
</dbReference>
<evidence type="ECO:0008006" key="3">
    <source>
        <dbReference type="Google" id="ProtNLM"/>
    </source>
</evidence>
<keyword evidence="2" id="KW-1185">Reference proteome</keyword>
<sequence>MENNPKLAPHETLELHELLSTSILGVKKATATLNMVNDQELKNFLTSSLDGKKTKLQELQTFAKENLQY</sequence>
<reference evidence="1 2" key="1">
    <citation type="journal article" date="2015" name="Infect. Genet. Evol.">
        <title>Genomic sequences of six botulinum neurotoxin-producing strains representing three clostridial species illustrate the mobility and diversity of botulinum neurotoxin genes.</title>
        <authorList>
            <person name="Smith T.J."/>
            <person name="Hill K.K."/>
            <person name="Xie G."/>
            <person name="Foley B.T."/>
            <person name="Williamson C.H."/>
            <person name="Foster J.T."/>
            <person name="Johnson S.L."/>
            <person name="Chertkov O."/>
            <person name="Teshima H."/>
            <person name="Gibbons H.S."/>
            <person name="Johnsky L.A."/>
            <person name="Karavis M.A."/>
            <person name="Smith L.A."/>
        </authorList>
    </citation>
    <scope>NUCLEOTIDE SEQUENCE [LARGE SCALE GENOMIC DNA]</scope>
    <source>
        <strain evidence="1 2">CDC 2741</strain>
    </source>
</reference>
<dbReference type="Proteomes" id="UP000031366">
    <property type="component" value="Unassembled WGS sequence"/>
</dbReference>
<comment type="caution">
    <text evidence="1">The sequence shown here is derived from an EMBL/GenBank/DDBJ whole genome shotgun (WGS) entry which is preliminary data.</text>
</comment>
<dbReference type="EMBL" id="AYSO01000017">
    <property type="protein sequence ID" value="KIE46408.1"/>
    <property type="molecule type" value="Genomic_DNA"/>
</dbReference>